<name>A0ABS4BCV7_9HYPH</name>
<keyword evidence="2" id="KW-1185">Reference proteome</keyword>
<reference evidence="1 2" key="1">
    <citation type="submission" date="2021-04" db="EMBL/GenBank/DDBJ databases">
        <title>Whole genome sequence of Jiella sp. KSK16Y-1.</title>
        <authorList>
            <person name="Tuo L."/>
        </authorList>
    </citation>
    <scope>NUCLEOTIDE SEQUENCE [LARGE SCALE GENOMIC DNA]</scope>
    <source>
        <strain evidence="1 2">KSK16Y-1</strain>
    </source>
</reference>
<dbReference type="RefSeq" id="WP_209592772.1">
    <property type="nucleotide sequence ID" value="NZ_JAGJCF010000001.1"/>
</dbReference>
<evidence type="ECO:0000313" key="2">
    <source>
        <dbReference type="Proteomes" id="UP000678276"/>
    </source>
</evidence>
<gene>
    <name evidence="1" type="ORF">J6595_02005</name>
</gene>
<protein>
    <recommendedName>
        <fullName evidence="3">TIGR04255 family protein</fullName>
    </recommendedName>
</protein>
<sequence>MPYLFNTRHKGHYAFLLVSFVTEKIRFRLPKAKISWAEAQLEFVSREVDAFIEENVNRVTTEVDPNHPGMLSVVSYESTIPNNLTVHIGRIVGCMKSALDNVAVEAALEVDPQANTRRIVFPFSGNQETNGCDKWFAGKVGPMKDVHRRIIVEARPYTGGNQALVALQELRNADEHLGIRLSITKRQFMVSFPSVSIRYSAPKPDGSIDIIPTYSDEKPDFKTDMRIEFSEPLFRGKEITSWLRDMLATTSEIVSKFDRS</sequence>
<dbReference type="Proteomes" id="UP000678276">
    <property type="component" value="Unassembled WGS sequence"/>
</dbReference>
<proteinExistence type="predicted"/>
<accession>A0ABS4BCV7</accession>
<evidence type="ECO:0000313" key="1">
    <source>
        <dbReference type="EMBL" id="MBP0614362.1"/>
    </source>
</evidence>
<dbReference type="EMBL" id="JAGJCF010000001">
    <property type="protein sequence ID" value="MBP0614362.1"/>
    <property type="molecule type" value="Genomic_DNA"/>
</dbReference>
<comment type="caution">
    <text evidence="1">The sequence shown here is derived from an EMBL/GenBank/DDBJ whole genome shotgun (WGS) entry which is preliminary data.</text>
</comment>
<organism evidence="1 2">
    <name type="scientific">Jiella mangrovi</name>
    <dbReference type="NCBI Taxonomy" id="2821407"/>
    <lineage>
        <taxon>Bacteria</taxon>
        <taxon>Pseudomonadati</taxon>
        <taxon>Pseudomonadota</taxon>
        <taxon>Alphaproteobacteria</taxon>
        <taxon>Hyphomicrobiales</taxon>
        <taxon>Aurantimonadaceae</taxon>
        <taxon>Jiella</taxon>
    </lineage>
</organism>
<evidence type="ECO:0008006" key="3">
    <source>
        <dbReference type="Google" id="ProtNLM"/>
    </source>
</evidence>